<keyword evidence="8" id="KW-0175">Coiled coil</keyword>
<feature type="transmembrane region" description="Helical" evidence="9">
    <location>
        <begin position="140"/>
        <end position="161"/>
    </location>
</feature>
<evidence type="ECO:0000256" key="7">
    <source>
        <dbReference type="ARBA" id="ARBA00023136"/>
    </source>
</evidence>
<evidence type="ECO:0000256" key="9">
    <source>
        <dbReference type="SAM" id="Phobius"/>
    </source>
</evidence>
<evidence type="ECO:0000313" key="13">
    <source>
        <dbReference type="Proteomes" id="UP001155079"/>
    </source>
</evidence>
<dbReference type="SUPFAM" id="SSF52540">
    <property type="entry name" value="P-loop containing nucleoside triphosphate hydrolases"/>
    <property type="match status" value="1"/>
</dbReference>
<evidence type="ECO:0000256" key="1">
    <source>
        <dbReference type="ARBA" id="ARBA00004651"/>
    </source>
</evidence>
<keyword evidence="3 9" id="KW-0812">Transmembrane</keyword>
<evidence type="ECO:0000259" key="10">
    <source>
        <dbReference type="PROSITE" id="PS50893"/>
    </source>
</evidence>
<feature type="transmembrane region" description="Helical" evidence="9">
    <location>
        <begin position="252"/>
        <end position="272"/>
    </location>
</feature>
<feature type="domain" description="ABC transporter" evidence="10">
    <location>
        <begin position="339"/>
        <end position="558"/>
    </location>
</feature>
<feature type="transmembrane region" description="Helical" evidence="9">
    <location>
        <begin position="167"/>
        <end position="186"/>
    </location>
</feature>
<reference evidence="12 13" key="1">
    <citation type="submission" date="2022-06" db="EMBL/GenBank/DDBJ databases">
        <authorList>
            <person name="Sun Q."/>
        </authorList>
    </citation>
    <scope>NUCLEOTIDE SEQUENCE [LARGE SCALE GENOMIC DNA]</scope>
    <source>
        <strain evidence="12 13">S153</strain>
    </source>
</reference>
<dbReference type="EMBL" id="JAMQAY010000006">
    <property type="protein sequence ID" value="MCM2402758.1"/>
    <property type="molecule type" value="Genomic_DNA"/>
</dbReference>
<dbReference type="SUPFAM" id="SSF90123">
    <property type="entry name" value="ABC transporter transmembrane region"/>
    <property type="match status" value="1"/>
</dbReference>
<dbReference type="InterPro" id="IPR011527">
    <property type="entry name" value="ABC1_TM_dom"/>
</dbReference>
<evidence type="ECO:0000256" key="5">
    <source>
        <dbReference type="ARBA" id="ARBA00022840"/>
    </source>
</evidence>
<keyword evidence="7 9" id="KW-0472">Membrane</keyword>
<dbReference type="PROSITE" id="PS50929">
    <property type="entry name" value="ABC_TM1F"/>
    <property type="match status" value="1"/>
</dbReference>
<dbReference type="InterPro" id="IPR014223">
    <property type="entry name" value="ABC_CydC/D"/>
</dbReference>
<dbReference type="InterPro" id="IPR003593">
    <property type="entry name" value="AAA+_ATPase"/>
</dbReference>
<evidence type="ECO:0000256" key="6">
    <source>
        <dbReference type="ARBA" id="ARBA00022989"/>
    </source>
</evidence>
<evidence type="ECO:0000256" key="2">
    <source>
        <dbReference type="ARBA" id="ARBA00005417"/>
    </source>
</evidence>
<accession>A0ABT0VAS1</accession>
<evidence type="ECO:0000256" key="8">
    <source>
        <dbReference type="SAM" id="Coils"/>
    </source>
</evidence>
<dbReference type="Pfam" id="PF00005">
    <property type="entry name" value="ABC_tran"/>
    <property type="match status" value="1"/>
</dbReference>
<dbReference type="InterPro" id="IPR017871">
    <property type="entry name" value="ABC_transporter-like_CS"/>
</dbReference>
<name>A0ABT0VAS1_9HYPH</name>
<dbReference type="PROSITE" id="PS50893">
    <property type="entry name" value="ABC_TRANSPORTER_2"/>
    <property type="match status" value="1"/>
</dbReference>
<keyword evidence="13" id="KW-1185">Reference proteome</keyword>
<dbReference type="Gene3D" id="3.40.50.300">
    <property type="entry name" value="P-loop containing nucleotide triphosphate hydrolases"/>
    <property type="match status" value="1"/>
</dbReference>
<feature type="domain" description="ABC transmembrane type-1" evidence="11">
    <location>
        <begin position="20"/>
        <end position="300"/>
    </location>
</feature>
<evidence type="ECO:0000256" key="4">
    <source>
        <dbReference type="ARBA" id="ARBA00022741"/>
    </source>
</evidence>
<gene>
    <name evidence="12" type="primary">cydC</name>
    <name evidence="12" type="ORF">NBH20_16435</name>
</gene>
<dbReference type="Gene3D" id="1.20.1560.10">
    <property type="entry name" value="ABC transporter type 1, transmembrane domain"/>
    <property type="match status" value="1"/>
</dbReference>
<proteinExistence type="inferred from homology"/>
<dbReference type="InterPro" id="IPR036640">
    <property type="entry name" value="ABC1_TM_sf"/>
</dbReference>
<keyword evidence="4" id="KW-0547">Nucleotide-binding</keyword>
<keyword evidence="6 9" id="KW-1133">Transmembrane helix</keyword>
<feature type="transmembrane region" description="Helical" evidence="9">
    <location>
        <begin position="42"/>
        <end position="64"/>
    </location>
</feature>
<evidence type="ECO:0000256" key="3">
    <source>
        <dbReference type="ARBA" id="ARBA00022692"/>
    </source>
</evidence>
<dbReference type="NCBIfam" id="TIGR02868">
    <property type="entry name" value="CydC"/>
    <property type="match status" value="1"/>
</dbReference>
<dbReference type="PANTHER" id="PTHR24221:SF632">
    <property type="entry name" value="ATP-DEPENDENT LIPID A-CORE FLIPPASE"/>
    <property type="match status" value="1"/>
</dbReference>
<sequence length="559" mass="58607">MRPLLVVLRRFLREKRLAMVLGFLLAALTAIAGVALLSLSGWFITATAFAGMTTATALAFDVFAPSAGIRFLALFRTAARYGERIVTHDATLSVLAGMRETLFRTFATARSARALTLRPARLLFRLTLDVDALDGLYLRLLVPAGVALASALFAVLSLAFIDGRVALAVGLFPVLLGFGIAAIAALKAEKPARMRAAALEAVRGRVIDMIAGATDLLMAGRLETSRANVEAAETRLAETDDRLNRIETMAGFGLAALAPVVGGCLLVALALLVETDVIGVPIAAFALLLALAAIEPFTALKRGALEAGRILAAARRIAPRLEESPQETAIAAPPPGLALLAENIVVRHPGASRPALSGLSLEIPAGEIVALTGPSGAGKSTLMALFSGEIEAETGRFAAQPASLLTQHVELFADTLAGNLRLAKPQATEAELWAALEAAGLAETVKALPQGLETWLGEGGSGLSGGERRRLSLARLLLTDAALLLLDEPTEALDAETARDIVARLAAARGGRTILIATHSLREVEISDRILVVDNGQLRGNFNCMESAFTEVASGLRKR</sequence>
<dbReference type="RefSeq" id="WP_250945844.1">
    <property type="nucleotide sequence ID" value="NZ_JAMQAY010000006.1"/>
</dbReference>
<organism evidence="12 13">
    <name type="scientific">Ciceribacter sichuanensis</name>
    <dbReference type="NCBI Taxonomy" id="2949647"/>
    <lineage>
        <taxon>Bacteria</taxon>
        <taxon>Pseudomonadati</taxon>
        <taxon>Pseudomonadota</taxon>
        <taxon>Alphaproteobacteria</taxon>
        <taxon>Hyphomicrobiales</taxon>
        <taxon>Rhizobiaceae</taxon>
        <taxon>Ciceribacter</taxon>
    </lineage>
</organism>
<protein>
    <submittedName>
        <fullName evidence="12">Thiol reductant ABC exporter subunit CydC</fullName>
    </submittedName>
</protein>
<dbReference type="InterPro" id="IPR027417">
    <property type="entry name" value="P-loop_NTPase"/>
</dbReference>
<dbReference type="InterPro" id="IPR039421">
    <property type="entry name" value="Type_1_exporter"/>
</dbReference>
<dbReference type="PANTHER" id="PTHR24221">
    <property type="entry name" value="ATP-BINDING CASSETTE SUB-FAMILY B"/>
    <property type="match status" value="1"/>
</dbReference>
<feature type="transmembrane region" description="Helical" evidence="9">
    <location>
        <begin position="278"/>
        <end position="300"/>
    </location>
</feature>
<evidence type="ECO:0000313" key="12">
    <source>
        <dbReference type="EMBL" id="MCM2402758.1"/>
    </source>
</evidence>
<comment type="caution">
    <text evidence="12">The sequence shown here is derived from an EMBL/GenBank/DDBJ whole genome shotgun (WGS) entry which is preliminary data.</text>
</comment>
<evidence type="ECO:0000259" key="11">
    <source>
        <dbReference type="PROSITE" id="PS50929"/>
    </source>
</evidence>
<dbReference type="InterPro" id="IPR003439">
    <property type="entry name" value="ABC_transporter-like_ATP-bd"/>
</dbReference>
<dbReference type="Proteomes" id="UP001155079">
    <property type="component" value="Unassembled WGS sequence"/>
</dbReference>
<comment type="subcellular location">
    <subcellularLocation>
        <location evidence="1">Cell membrane</location>
        <topology evidence="1">Multi-pass membrane protein</topology>
    </subcellularLocation>
</comment>
<keyword evidence="5" id="KW-0067">ATP-binding</keyword>
<dbReference type="SMART" id="SM00382">
    <property type="entry name" value="AAA"/>
    <property type="match status" value="1"/>
</dbReference>
<comment type="similarity">
    <text evidence="2">Belongs to the ABC transporter superfamily.</text>
</comment>
<dbReference type="PROSITE" id="PS00211">
    <property type="entry name" value="ABC_TRANSPORTER_1"/>
    <property type="match status" value="1"/>
</dbReference>
<feature type="coiled-coil region" evidence="8">
    <location>
        <begin position="222"/>
        <end position="249"/>
    </location>
</feature>